<comment type="caution">
    <text evidence="3">The sequence shown here is derived from an EMBL/GenBank/DDBJ whole genome shotgun (WGS) entry which is preliminary data.</text>
</comment>
<dbReference type="InterPro" id="IPR006094">
    <property type="entry name" value="Oxid_FAD_bind_N"/>
</dbReference>
<dbReference type="InterPro" id="IPR007173">
    <property type="entry name" value="ALO_C"/>
</dbReference>
<dbReference type="InterPro" id="IPR016167">
    <property type="entry name" value="FAD-bd_PCMH_sub1"/>
</dbReference>
<organism evidence="3 4">
    <name type="scientific">Nocardioides lentus</name>
    <dbReference type="NCBI Taxonomy" id="338077"/>
    <lineage>
        <taxon>Bacteria</taxon>
        <taxon>Bacillati</taxon>
        <taxon>Actinomycetota</taxon>
        <taxon>Actinomycetes</taxon>
        <taxon>Propionibacteriales</taxon>
        <taxon>Nocardioidaceae</taxon>
        <taxon>Nocardioides</taxon>
    </lineage>
</organism>
<dbReference type="RefSeq" id="WP_344004695.1">
    <property type="nucleotide sequence ID" value="NZ_BAAAMY010000002.1"/>
</dbReference>
<dbReference type="InterPro" id="IPR016171">
    <property type="entry name" value="Vanillyl_alc_oxidase_C-sub2"/>
</dbReference>
<dbReference type="InterPro" id="IPR010031">
    <property type="entry name" value="FAD_lactone_oxidase-like"/>
</dbReference>
<dbReference type="InterPro" id="IPR036318">
    <property type="entry name" value="FAD-bd_PCMH-like_sf"/>
</dbReference>
<accession>A0ABN2P5W7</accession>
<proteinExistence type="predicted"/>
<dbReference type="PANTHER" id="PTHR43762:SF1">
    <property type="entry name" value="D-ARABINONO-1,4-LACTONE OXIDASE"/>
    <property type="match status" value="1"/>
</dbReference>
<dbReference type="InterPro" id="IPR016166">
    <property type="entry name" value="FAD-bd_PCMH"/>
</dbReference>
<feature type="domain" description="FAD-binding PCMH-type" evidence="2">
    <location>
        <begin position="11"/>
        <end position="184"/>
    </location>
</feature>
<sequence>MSTWQNWAGLETATPVRVEHPADEAAVVALVRRAARTGARVKVVGSGHSFSAVAAPEDTLVRPDRLSGILAVDRAAGTVEVLAGTPLHVLGDDLARLGLSLSNLGDIDAQTLAGAISTGTHGTGGHGRGLAGLATQVVGLRLVTGDGTVLRATPDHHADVLDHARLGLGALGVLTAVTLAVEPAFRLSAVEEVVGWDTMLGGMAERLAAHDHVDTYWFPGTDRCLLRISDRVPAGGPDPSPVPSARERLVADELLAYGALGVATALTARVPRLAGPVNRVVGRLAGGRAYTDTSHRVLTSTRRVRFREMEHGVPMAAAAEALAAVRAIADRHRVGFPVEVRSAGAEDVPLSPAYGRETCYVAVHVHRSVDHAPYFAEVETALAALDGRPHWGKVHRRQAADLAPAYPRFADFLALRDRLDPQRMFANAYLRRVLGP</sequence>
<dbReference type="NCBIfam" id="TIGR01679">
    <property type="entry name" value="bact_FAD_ox"/>
    <property type="match status" value="1"/>
</dbReference>
<dbReference type="Gene3D" id="1.10.45.10">
    <property type="entry name" value="Vanillyl-alcohol Oxidase, Chain A, domain 4"/>
    <property type="match status" value="1"/>
</dbReference>
<gene>
    <name evidence="3" type="ORF">GCM10009737_10450</name>
</gene>
<dbReference type="Gene3D" id="3.30.465.10">
    <property type="match status" value="1"/>
</dbReference>
<dbReference type="Gene3D" id="3.30.43.10">
    <property type="entry name" value="Uridine Diphospho-n-acetylenolpyruvylglucosamine Reductase, domain 2"/>
    <property type="match status" value="1"/>
</dbReference>
<keyword evidence="1" id="KW-0560">Oxidoreductase</keyword>
<dbReference type="PANTHER" id="PTHR43762">
    <property type="entry name" value="L-GULONOLACTONE OXIDASE"/>
    <property type="match status" value="1"/>
</dbReference>
<dbReference type="Pfam" id="PF04030">
    <property type="entry name" value="ALO"/>
    <property type="match status" value="1"/>
</dbReference>
<dbReference type="SUPFAM" id="SSF56176">
    <property type="entry name" value="FAD-binding/transporter-associated domain-like"/>
    <property type="match status" value="1"/>
</dbReference>
<dbReference type="EMBL" id="BAAAMY010000002">
    <property type="protein sequence ID" value="GAA1910899.1"/>
    <property type="molecule type" value="Genomic_DNA"/>
</dbReference>
<dbReference type="PROSITE" id="PS51387">
    <property type="entry name" value="FAD_PCMH"/>
    <property type="match status" value="1"/>
</dbReference>
<dbReference type="Proteomes" id="UP001501612">
    <property type="component" value="Unassembled WGS sequence"/>
</dbReference>
<dbReference type="Gene3D" id="3.30.70.2520">
    <property type="match status" value="1"/>
</dbReference>
<reference evidence="3 4" key="1">
    <citation type="journal article" date="2019" name="Int. J. Syst. Evol. Microbiol.">
        <title>The Global Catalogue of Microorganisms (GCM) 10K type strain sequencing project: providing services to taxonomists for standard genome sequencing and annotation.</title>
        <authorList>
            <consortium name="The Broad Institute Genomics Platform"/>
            <consortium name="The Broad Institute Genome Sequencing Center for Infectious Disease"/>
            <person name="Wu L."/>
            <person name="Ma J."/>
        </authorList>
    </citation>
    <scope>NUCLEOTIDE SEQUENCE [LARGE SCALE GENOMIC DNA]</scope>
    <source>
        <strain evidence="3 4">JCM 14046</strain>
    </source>
</reference>
<evidence type="ECO:0000256" key="1">
    <source>
        <dbReference type="ARBA" id="ARBA00023002"/>
    </source>
</evidence>
<dbReference type="InterPro" id="IPR016169">
    <property type="entry name" value="FAD-bd_PCMH_sub2"/>
</dbReference>
<protein>
    <submittedName>
        <fullName evidence="3">D-arabinono-1,4-lactone oxidase</fullName>
    </submittedName>
</protein>
<evidence type="ECO:0000259" key="2">
    <source>
        <dbReference type="PROSITE" id="PS51387"/>
    </source>
</evidence>
<evidence type="ECO:0000313" key="3">
    <source>
        <dbReference type="EMBL" id="GAA1910899.1"/>
    </source>
</evidence>
<evidence type="ECO:0000313" key="4">
    <source>
        <dbReference type="Proteomes" id="UP001501612"/>
    </source>
</evidence>
<name>A0ABN2P5W7_9ACTN</name>
<keyword evidence="4" id="KW-1185">Reference proteome</keyword>
<dbReference type="PIRSF" id="PIRSF000136">
    <property type="entry name" value="LGO_GLO"/>
    <property type="match status" value="1"/>
</dbReference>
<dbReference type="Pfam" id="PF01565">
    <property type="entry name" value="FAD_binding_4"/>
    <property type="match status" value="1"/>
</dbReference>